<evidence type="ECO:0000313" key="4">
    <source>
        <dbReference type="EMBL" id="AVJ28177.1"/>
    </source>
</evidence>
<dbReference type="PANTHER" id="PTHR44119">
    <property type="entry name" value="MAGNESIUM-CHELATASE SUBUNIT CHLH, CHLOROPLASTIC"/>
    <property type="match status" value="1"/>
</dbReference>
<gene>
    <name evidence="4" type="ORF">CLM73_14225</name>
</gene>
<feature type="domain" description="CobN/magnesium chelatase" evidence="3">
    <location>
        <begin position="147"/>
        <end position="748"/>
    </location>
</feature>
<sequence>MTSKLNNYPALQRCLAVARLALMVWLLSMLGMTPVQAALAVPAPPRIAVVSIEVAQQPTTLRAAVQRLAGKFQIDLFGLGAGQLPGIDGVDLGAYDLVLVEGVGPRLAQYRSQFDAAGARTRVLVINGSEWLRGNVPADRVPDAIVYWRNATVSNYVRLFNYLGVRLLGMRGDVEPPVRYADHAYYHPAHVQAFESREDYLTWMQQRLPDASGRPRVGILFYRSLALGENTGVIDALITQVERQGGLPVPIWRSDSRDSLQPFMGPDGRAAIDVLILCASQIDYRDHRAGVEQARALGVTILGCTTDYTRTPDEWRRDIGGFAPDRSGQLALSEVSGIVEPMMVGARTVQPDGAVRHVPIPEQIEWRVARALAWARLHRMGNYDKRIVVAFHSEAADQADVGSDPDTYLDAQASLAALLKRLRAEGYDVGDAELPDAAELARMMARDASNIDGGLWDPSQPAREPAQTQAAQTEMARRVRDGNAVLLPEADYLRAYARLPQALHTQTEAQWGPPPGRLMVHTDAFGTRAIVLPILRFGKVALMPHPVWGYQQDARALRSTGALAPHHQYIAFYLWMQQAWHADAYLPIFTQLSLMPGKQQGPSRDDWVGALIGNVPHIQPTPLQANGGVGNKRRTQAVTIGFMPPIGRLPAAPQVQALREALGQAIEAASPATQDAVRAAAQPFATALDLDPRTADWPALAAALQAYLQELDSAVTPIGGHILGQAPAPDTVASMVQAMLAGDSADAPAIGAVRAVLDGNPSALPAESTTRIRMYAERILAAPREMDAVIGALAGRYVTPGPMADAIRNPDALPSGRNPYTTETRRLPTKQAWEQGAKLADELVANYQREHGGAPGKVAFVLWSGESAQNEGMIEAQIMRLLGTRPVWNPRGEVIDVALEDRAALGRARVDVLVTTSGTYRDHFRDKIAMLAKAARLAASAPEADNPVRQSEQNTRRILIAAGVAPDVAATRAARRIYSTAPGAYSPSTQFAIQAGAEWTDERLARLYMDRLGHAYGETDSGAADAEAFAAQLSGVDAAVFSRSSNAYGLLDTSMPAAYLGGIGMAVRQQTGRQISNYVADTRNMRRGEVRMETLSRTFNRELATRYLNPAWIQAMQGSGYNGARYMAELPANLLLWDTTTPDLVSDADWAQVKEVYVDDKHDLGLKAYLEASNPAAREKLIETLLAAIDRGAWKADAQQRSELAAALADSKQAAPNACAATDCGASPGAQQAPARAPGGQTANETGDQAGDQAGEGAVVEGYALQTRQTADAPDPAASRHWPLALIALAAILAGMLRRPRW</sequence>
<organism evidence="4 5">
    <name type="scientific">Achromobacter spanius</name>
    <dbReference type="NCBI Taxonomy" id="217203"/>
    <lineage>
        <taxon>Bacteria</taxon>
        <taxon>Pseudomonadati</taxon>
        <taxon>Pseudomonadota</taxon>
        <taxon>Betaproteobacteria</taxon>
        <taxon>Burkholderiales</taxon>
        <taxon>Alcaligenaceae</taxon>
        <taxon>Achromobacter</taxon>
    </lineage>
</organism>
<keyword evidence="5" id="KW-1185">Reference proteome</keyword>
<dbReference type="CDD" id="cd10150">
    <property type="entry name" value="CobN_like"/>
    <property type="match status" value="1"/>
</dbReference>
<dbReference type="Pfam" id="PF02514">
    <property type="entry name" value="CobN-Mg_chel"/>
    <property type="match status" value="2"/>
</dbReference>
<evidence type="ECO:0000313" key="5">
    <source>
        <dbReference type="Proteomes" id="UP000239477"/>
    </source>
</evidence>
<reference evidence="4 5" key="1">
    <citation type="submission" date="2017-09" db="EMBL/GenBank/DDBJ databases">
        <title>Genomic, metabolic, and phenotypic characteristics of bacterial isolates from the natural microbiome of the model nematode Caenorhabditis elegans.</title>
        <authorList>
            <person name="Zimmermann J."/>
            <person name="Obeng N."/>
            <person name="Yang W."/>
            <person name="Obeng O."/>
            <person name="Kissoyan K."/>
            <person name="Pees B."/>
            <person name="Dirksen P."/>
            <person name="Hoppner M."/>
            <person name="Franke A."/>
            <person name="Rosenstiel P."/>
            <person name="Leippe M."/>
            <person name="Dierking K."/>
            <person name="Kaleta C."/>
            <person name="Schulenburg H."/>
        </authorList>
    </citation>
    <scope>NUCLEOTIDE SEQUENCE [LARGE SCALE GENOMIC DNA]</scope>
    <source>
        <strain evidence="4 5">MYb73</strain>
    </source>
</reference>
<proteinExistence type="predicted"/>
<dbReference type="EMBL" id="CP023270">
    <property type="protein sequence ID" value="AVJ28177.1"/>
    <property type="molecule type" value="Genomic_DNA"/>
</dbReference>
<dbReference type="Proteomes" id="UP000239477">
    <property type="component" value="Chromosome"/>
</dbReference>
<dbReference type="InterPro" id="IPR003672">
    <property type="entry name" value="CobN/Mg_chltase"/>
</dbReference>
<evidence type="ECO:0000256" key="2">
    <source>
        <dbReference type="SAM" id="SignalP"/>
    </source>
</evidence>
<feature type="chain" id="PRO_5015757796" evidence="2">
    <location>
        <begin position="38"/>
        <end position="1302"/>
    </location>
</feature>
<dbReference type="RefSeq" id="WP_105238984.1">
    <property type="nucleotide sequence ID" value="NZ_CP023270.1"/>
</dbReference>
<feature type="region of interest" description="Disordered" evidence="1">
    <location>
        <begin position="1222"/>
        <end position="1253"/>
    </location>
</feature>
<name>A0A2S0I8Q4_9BURK</name>
<protein>
    <submittedName>
        <fullName evidence="4">Cobalt chelatase</fullName>
    </submittedName>
</protein>
<evidence type="ECO:0000259" key="3">
    <source>
        <dbReference type="Pfam" id="PF02514"/>
    </source>
</evidence>
<dbReference type="OrthoDB" id="9757976at2"/>
<dbReference type="PANTHER" id="PTHR44119:SF4">
    <property type="entry name" value="AEROBIC COBALTOCHELATASE SUBUNIT COBN"/>
    <property type="match status" value="1"/>
</dbReference>
<accession>A0A2S0I8Q4</accession>
<feature type="compositionally biased region" description="Low complexity" evidence="1">
    <location>
        <begin position="1225"/>
        <end position="1253"/>
    </location>
</feature>
<evidence type="ECO:0000256" key="1">
    <source>
        <dbReference type="SAM" id="MobiDB-lite"/>
    </source>
</evidence>
<feature type="domain" description="CobN/magnesium chelatase" evidence="3">
    <location>
        <begin position="769"/>
        <end position="1200"/>
    </location>
</feature>
<keyword evidence="2" id="KW-0732">Signal</keyword>
<feature type="signal peptide" evidence="2">
    <location>
        <begin position="1"/>
        <end position="37"/>
    </location>
</feature>